<keyword evidence="3" id="KW-1185">Reference proteome</keyword>
<keyword evidence="1" id="KW-1133">Transmembrane helix</keyword>
<keyword evidence="1" id="KW-0812">Transmembrane</keyword>
<dbReference type="AlphaFoldDB" id="A0A0B1SZB4"/>
<evidence type="ECO:0000313" key="2">
    <source>
        <dbReference type="EMBL" id="KHJ88852.1"/>
    </source>
</evidence>
<proteinExistence type="predicted"/>
<organism evidence="2 3">
    <name type="scientific">Oesophagostomum dentatum</name>
    <name type="common">Nodular worm</name>
    <dbReference type="NCBI Taxonomy" id="61180"/>
    <lineage>
        <taxon>Eukaryota</taxon>
        <taxon>Metazoa</taxon>
        <taxon>Ecdysozoa</taxon>
        <taxon>Nematoda</taxon>
        <taxon>Chromadorea</taxon>
        <taxon>Rhabditida</taxon>
        <taxon>Rhabditina</taxon>
        <taxon>Rhabditomorpha</taxon>
        <taxon>Strongyloidea</taxon>
        <taxon>Strongylidae</taxon>
        <taxon>Oesophagostomum</taxon>
    </lineage>
</organism>
<feature type="non-terminal residue" evidence="2">
    <location>
        <position position="70"/>
    </location>
</feature>
<dbReference type="Proteomes" id="UP000053660">
    <property type="component" value="Unassembled WGS sequence"/>
</dbReference>
<evidence type="ECO:0000313" key="3">
    <source>
        <dbReference type="Proteomes" id="UP000053660"/>
    </source>
</evidence>
<name>A0A0B1SZB4_OESDE</name>
<keyword evidence="1" id="KW-0472">Membrane</keyword>
<gene>
    <name evidence="2" type="ORF">OESDEN_11344</name>
</gene>
<evidence type="ECO:0000256" key="1">
    <source>
        <dbReference type="SAM" id="Phobius"/>
    </source>
</evidence>
<protein>
    <submittedName>
        <fullName evidence="2">Uncharacterized protein</fullName>
    </submittedName>
</protein>
<sequence length="70" mass="7972">MYLCGKELHALVQLGGFEKKRKILEKLPTFYRLGGSFSRIFDMSKLIALTVICVISALLVEAQKREKVEL</sequence>
<reference evidence="2 3" key="1">
    <citation type="submission" date="2014-03" db="EMBL/GenBank/DDBJ databases">
        <title>Draft genome of the hookworm Oesophagostomum dentatum.</title>
        <authorList>
            <person name="Mitreva M."/>
        </authorList>
    </citation>
    <scope>NUCLEOTIDE SEQUENCE [LARGE SCALE GENOMIC DNA]</scope>
    <source>
        <strain evidence="2 3">OD-Hann</strain>
    </source>
</reference>
<dbReference type="EMBL" id="KN555099">
    <property type="protein sequence ID" value="KHJ88852.1"/>
    <property type="molecule type" value="Genomic_DNA"/>
</dbReference>
<feature type="transmembrane region" description="Helical" evidence="1">
    <location>
        <begin position="40"/>
        <end position="60"/>
    </location>
</feature>
<accession>A0A0B1SZB4</accession>